<dbReference type="PROSITE" id="PS51186">
    <property type="entry name" value="GNAT"/>
    <property type="match status" value="1"/>
</dbReference>
<dbReference type="InterPro" id="IPR016181">
    <property type="entry name" value="Acyl_CoA_acyltransferase"/>
</dbReference>
<reference evidence="2" key="1">
    <citation type="submission" date="2022-06" db="EMBL/GenBank/DDBJ databases">
        <title>Complete genome sequences of two strains of the flax pathogen Septoria linicola.</title>
        <authorList>
            <person name="Lapalu N."/>
            <person name="Simon A."/>
            <person name="Demenou B."/>
            <person name="Paumier D."/>
            <person name="Guillot M.-P."/>
            <person name="Gout L."/>
            <person name="Valade R."/>
        </authorList>
    </citation>
    <scope>NUCLEOTIDE SEQUENCE</scope>
    <source>
        <strain evidence="2">SE15195</strain>
    </source>
</reference>
<dbReference type="Gene3D" id="3.40.630.30">
    <property type="match status" value="1"/>
</dbReference>
<dbReference type="InterPro" id="IPR000182">
    <property type="entry name" value="GNAT_dom"/>
</dbReference>
<name>A0A9Q9AZK9_9PEZI</name>
<dbReference type="Pfam" id="PF13508">
    <property type="entry name" value="Acetyltransf_7"/>
    <property type="match status" value="1"/>
</dbReference>
<dbReference type="PANTHER" id="PTHR42791">
    <property type="entry name" value="GNAT FAMILY ACETYLTRANSFERASE"/>
    <property type="match status" value="1"/>
</dbReference>
<accession>A0A9Q9AZK9</accession>
<proteinExistence type="predicted"/>
<feature type="domain" description="N-acetyltransferase" evidence="1">
    <location>
        <begin position="90"/>
        <end position="228"/>
    </location>
</feature>
<gene>
    <name evidence="2" type="ORF">Slin15195_G094420</name>
</gene>
<evidence type="ECO:0000313" key="2">
    <source>
        <dbReference type="EMBL" id="USW56123.1"/>
    </source>
</evidence>
<organism evidence="2 3">
    <name type="scientific">Septoria linicola</name>
    <dbReference type="NCBI Taxonomy" id="215465"/>
    <lineage>
        <taxon>Eukaryota</taxon>
        <taxon>Fungi</taxon>
        <taxon>Dikarya</taxon>
        <taxon>Ascomycota</taxon>
        <taxon>Pezizomycotina</taxon>
        <taxon>Dothideomycetes</taxon>
        <taxon>Dothideomycetidae</taxon>
        <taxon>Mycosphaerellales</taxon>
        <taxon>Mycosphaerellaceae</taxon>
        <taxon>Septoria</taxon>
    </lineage>
</organism>
<dbReference type="SUPFAM" id="SSF55729">
    <property type="entry name" value="Acyl-CoA N-acyltransferases (Nat)"/>
    <property type="match status" value="1"/>
</dbReference>
<evidence type="ECO:0000259" key="1">
    <source>
        <dbReference type="PROSITE" id="PS51186"/>
    </source>
</evidence>
<sequence length="253" mass="28827">MITFRLARDDEDEVLARLLYNAFRLNWGTNWEHDLSTPLPPVPTLPQSDESIVGPASSRPALWRATLPLTRRLSGDINVAIPPGTNSPAAVVCYLPPGVRRRYLSLLLSGWISAFLRLGLKTAYRFREDFELGERLWPPVLKPLGERYDTGAYVLVVGTNPEHAGHGYAGRLLQWRLERHDRECPEVPVYLETATDHAQRVYERLGFEEMVRKRVMLPSVDERGCKLDLSTKTDQPDGADKPYFPLRCMRYAP</sequence>
<protein>
    <submittedName>
        <fullName evidence="2">GNAT domain, acyl-CoA N-acyltransferase</fullName>
    </submittedName>
</protein>
<dbReference type="InterPro" id="IPR052523">
    <property type="entry name" value="Trichothecene_AcTrans"/>
</dbReference>
<dbReference type="GO" id="GO:0016747">
    <property type="term" value="F:acyltransferase activity, transferring groups other than amino-acyl groups"/>
    <property type="evidence" value="ECO:0007669"/>
    <property type="project" value="InterPro"/>
</dbReference>
<evidence type="ECO:0000313" key="3">
    <source>
        <dbReference type="Proteomes" id="UP001056384"/>
    </source>
</evidence>
<dbReference type="EMBL" id="CP099425">
    <property type="protein sequence ID" value="USW56123.1"/>
    <property type="molecule type" value="Genomic_DNA"/>
</dbReference>
<dbReference type="Proteomes" id="UP001056384">
    <property type="component" value="Chromosome 8"/>
</dbReference>
<dbReference type="PANTHER" id="PTHR42791:SF1">
    <property type="entry name" value="N-ACETYLTRANSFERASE DOMAIN-CONTAINING PROTEIN"/>
    <property type="match status" value="1"/>
</dbReference>
<keyword evidence="3" id="KW-1185">Reference proteome</keyword>
<dbReference type="AlphaFoldDB" id="A0A9Q9AZK9"/>